<dbReference type="Proteomes" id="UP001501057">
    <property type="component" value="Unassembled WGS sequence"/>
</dbReference>
<organism evidence="1 2">
    <name type="scientific">Aeromicrobium alkaliterrae</name>
    <dbReference type="NCBI Taxonomy" id="302168"/>
    <lineage>
        <taxon>Bacteria</taxon>
        <taxon>Bacillati</taxon>
        <taxon>Actinomycetota</taxon>
        <taxon>Actinomycetes</taxon>
        <taxon>Propionibacteriales</taxon>
        <taxon>Nocardioidaceae</taxon>
        <taxon>Aeromicrobium</taxon>
    </lineage>
</organism>
<evidence type="ECO:0000313" key="2">
    <source>
        <dbReference type="Proteomes" id="UP001501057"/>
    </source>
</evidence>
<sequence length="138" mass="15410">MTTVVDLWSELTSTCDPWETAVQERWRLHRKRGSAMAEEHTPPHGQAALWFADVLQSTSPSGRDVARQLARLCGDDSKVTIPHRSLSDAVGVRDSIGRQRAYTERGVEMLTNAGWLRVETVGLKRGARTTYYLMPGGE</sequence>
<protein>
    <submittedName>
        <fullName evidence="1">Uncharacterized protein</fullName>
    </submittedName>
</protein>
<keyword evidence="2" id="KW-1185">Reference proteome</keyword>
<accession>A0ABP4WBZ3</accession>
<gene>
    <name evidence="1" type="ORF">GCM10009710_33610</name>
</gene>
<evidence type="ECO:0000313" key="1">
    <source>
        <dbReference type="EMBL" id="GAA1751114.1"/>
    </source>
</evidence>
<comment type="caution">
    <text evidence="1">The sequence shown here is derived from an EMBL/GenBank/DDBJ whole genome shotgun (WGS) entry which is preliminary data.</text>
</comment>
<dbReference type="EMBL" id="BAAAME010000007">
    <property type="protein sequence ID" value="GAA1751114.1"/>
    <property type="molecule type" value="Genomic_DNA"/>
</dbReference>
<dbReference type="RefSeq" id="WP_344203754.1">
    <property type="nucleotide sequence ID" value="NZ_BAAAME010000007.1"/>
</dbReference>
<name>A0ABP4WBZ3_9ACTN</name>
<proteinExistence type="predicted"/>
<reference evidence="2" key="1">
    <citation type="journal article" date="2019" name="Int. J. Syst. Evol. Microbiol.">
        <title>The Global Catalogue of Microorganisms (GCM) 10K type strain sequencing project: providing services to taxonomists for standard genome sequencing and annotation.</title>
        <authorList>
            <consortium name="The Broad Institute Genomics Platform"/>
            <consortium name="The Broad Institute Genome Sequencing Center for Infectious Disease"/>
            <person name="Wu L."/>
            <person name="Ma J."/>
        </authorList>
    </citation>
    <scope>NUCLEOTIDE SEQUENCE [LARGE SCALE GENOMIC DNA]</scope>
    <source>
        <strain evidence="2">JCM 13518</strain>
    </source>
</reference>